<evidence type="ECO:0008006" key="4">
    <source>
        <dbReference type="Google" id="ProtNLM"/>
    </source>
</evidence>
<gene>
    <name evidence="2" type="ORF">H8E29_05950</name>
</gene>
<dbReference type="EMBL" id="JACNJN010000079">
    <property type="protein sequence ID" value="MBC8334788.1"/>
    <property type="molecule type" value="Genomic_DNA"/>
</dbReference>
<reference evidence="2 3" key="1">
    <citation type="submission" date="2020-08" db="EMBL/GenBank/DDBJ databases">
        <title>Bridging the membrane lipid divide: bacteria of the FCB group superphylum have the potential to synthesize archaeal ether lipids.</title>
        <authorList>
            <person name="Villanueva L."/>
            <person name="Von Meijenfeldt F.A.B."/>
            <person name="Westbye A.B."/>
            <person name="Yadav S."/>
            <person name="Hopmans E.C."/>
            <person name="Dutilh B.E."/>
            <person name="Sinninghe Damste J.S."/>
        </authorList>
    </citation>
    <scope>NUCLEOTIDE SEQUENCE [LARGE SCALE GENOMIC DNA]</scope>
    <source>
        <strain evidence="2">NIOZ-UU36</strain>
    </source>
</reference>
<dbReference type="Proteomes" id="UP000614469">
    <property type="component" value="Unassembled WGS sequence"/>
</dbReference>
<organism evidence="2 3">
    <name type="scientific">Candidatus Desulfolinea nitratireducens</name>
    <dbReference type="NCBI Taxonomy" id="2841698"/>
    <lineage>
        <taxon>Bacteria</taxon>
        <taxon>Bacillati</taxon>
        <taxon>Chloroflexota</taxon>
        <taxon>Anaerolineae</taxon>
        <taxon>Anaerolineales</taxon>
        <taxon>Anaerolineales incertae sedis</taxon>
        <taxon>Candidatus Desulfolinea</taxon>
    </lineage>
</organism>
<protein>
    <recommendedName>
        <fullName evidence="4">Ig-like domain-containing protein</fullName>
    </recommendedName>
</protein>
<evidence type="ECO:0000313" key="3">
    <source>
        <dbReference type="Proteomes" id="UP000614469"/>
    </source>
</evidence>
<accession>A0A8J6NK19</accession>
<name>A0A8J6NK19_9CHLR</name>
<keyword evidence="1" id="KW-0732">Signal</keyword>
<feature type="signal peptide" evidence="1">
    <location>
        <begin position="1"/>
        <end position="23"/>
    </location>
</feature>
<sequence>MKHLIPYILFFSLLLSACGAIQSAPTTPTISPEDIRATADEMVYGMLTQTQAAMPTNTLAPPTNTPLPIATATITLVPTQSALDGSPTISVATTSPSAIIVPTNTSASTNVFACTEKPLTGWTGDSARLSVTNYVNDSTANVFLCITTKYDNDAGYINIPVVKSNSADVPMGCYSATAWVDGKKDFNATTTFCINNTNNVQLIIDDNRLTFTAGCAPNC</sequence>
<dbReference type="PROSITE" id="PS51257">
    <property type="entry name" value="PROKAR_LIPOPROTEIN"/>
    <property type="match status" value="1"/>
</dbReference>
<evidence type="ECO:0000256" key="1">
    <source>
        <dbReference type="SAM" id="SignalP"/>
    </source>
</evidence>
<comment type="caution">
    <text evidence="2">The sequence shown here is derived from an EMBL/GenBank/DDBJ whole genome shotgun (WGS) entry which is preliminary data.</text>
</comment>
<dbReference type="AlphaFoldDB" id="A0A8J6NK19"/>
<evidence type="ECO:0000313" key="2">
    <source>
        <dbReference type="EMBL" id="MBC8334788.1"/>
    </source>
</evidence>
<proteinExistence type="predicted"/>
<feature type="chain" id="PRO_5035300579" description="Ig-like domain-containing protein" evidence="1">
    <location>
        <begin position="24"/>
        <end position="219"/>
    </location>
</feature>